<dbReference type="InterPro" id="IPR010697">
    <property type="entry name" value="YspA"/>
</dbReference>
<dbReference type="PIRSF" id="PIRSF021290">
    <property type="entry name" value="DUF1273"/>
    <property type="match status" value="1"/>
</dbReference>
<dbReference type="Pfam" id="PF06908">
    <property type="entry name" value="YpsA"/>
    <property type="match status" value="1"/>
</dbReference>
<dbReference type="EMBL" id="JAAXPN010000004">
    <property type="protein sequence ID" value="NKZ24229.1"/>
    <property type="molecule type" value="Genomic_DNA"/>
</dbReference>
<dbReference type="RefSeq" id="WP_168722026.1">
    <property type="nucleotide sequence ID" value="NZ_JAAXPN010000004.1"/>
</dbReference>
<evidence type="ECO:0000313" key="2">
    <source>
        <dbReference type="Proteomes" id="UP000549765"/>
    </source>
</evidence>
<dbReference type="Proteomes" id="UP000549765">
    <property type="component" value="Unassembled WGS sequence"/>
</dbReference>
<keyword evidence="2" id="KW-1185">Reference proteome</keyword>
<evidence type="ECO:0000313" key="1">
    <source>
        <dbReference type="EMBL" id="NKZ24229.1"/>
    </source>
</evidence>
<dbReference type="Gene3D" id="3.40.50.450">
    <property type="match status" value="1"/>
</dbReference>
<organism evidence="1 2">
    <name type="scientific">Periweissella fabalis</name>
    <dbReference type="NCBI Taxonomy" id="1070421"/>
    <lineage>
        <taxon>Bacteria</taxon>
        <taxon>Bacillati</taxon>
        <taxon>Bacillota</taxon>
        <taxon>Bacilli</taxon>
        <taxon>Lactobacillales</taxon>
        <taxon>Lactobacillaceae</taxon>
        <taxon>Periweissella</taxon>
    </lineage>
</organism>
<accession>A0A7X6S2M5</accession>
<comment type="caution">
    <text evidence="1">The sequence shown here is derived from an EMBL/GenBank/DDBJ whole genome shotgun (WGS) entry which is preliminary data.</text>
</comment>
<gene>
    <name evidence="1" type="ORF">HF964_05325</name>
</gene>
<protein>
    <submittedName>
        <fullName evidence="1">DUF1273 domain-containing protein</fullName>
    </submittedName>
</protein>
<dbReference type="SUPFAM" id="SSF102405">
    <property type="entry name" value="MCP/YpsA-like"/>
    <property type="match status" value="1"/>
</dbReference>
<dbReference type="PANTHER" id="PTHR38440">
    <property type="entry name" value="UPF0398 PROTEIN YPSA"/>
    <property type="match status" value="1"/>
</dbReference>
<dbReference type="AlphaFoldDB" id="A0A7X6S2M5"/>
<proteinExistence type="predicted"/>
<dbReference type="NCBIfam" id="NF010181">
    <property type="entry name" value="PRK13660.1"/>
    <property type="match status" value="1"/>
</dbReference>
<sequence length="187" mass="21981">MTRLWVTGYRAYELGIFKKDDPKIKIIKYALKAELIRQFEQGVDWVITGPQLGIEQWTIEVVNELKQDYAVKIAMMAPYLNIEKNWNDEKKGQLAKLKTQVDYYASVSMQEYQNPSQLKGYQKFMVNHTDCALMIYDPEFEGKTKHDYALITNLQISKNYTWQTVSFDDLQEFAIAFGEEQESDKNY</sequence>
<dbReference type="PANTHER" id="PTHR38440:SF1">
    <property type="entry name" value="UPF0398 PROTEIN SPR0331"/>
    <property type="match status" value="1"/>
</dbReference>
<name>A0A7X6S2M5_9LACO</name>
<reference evidence="1 2" key="1">
    <citation type="submission" date="2020-04" db="EMBL/GenBank/DDBJ databases">
        <title>MicrobeNet Type strains.</title>
        <authorList>
            <person name="Nicholson A.C."/>
        </authorList>
    </citation>
    <scope>NUCLEOTIDE SEQUENCE [LARGE SCALE GENOMIC DNA]</scope>
    <source>
        <strain evidence="1 2">CCUG 61472</strain>
    </source>
</reference>